<feature type="transmembrane region" description="Helical" evidence="9">
    <location>
        <begin position="461"/>
        <end position="482"/>
    </location>
</feature>
<dbReference type="GO" id="GO:0004674">
    <property type="term" value="F:protein serine/threonine kinase activity"/>
    <property type="evidence" value="ECO:0007669"/>
    <property type="project" value="UniProtKB-KW"/>
</dbReference>
<dbReference type="OrthoDB" id="5518868at2"/>
<accession>A0A2Z4FJL6</accession>
<evidence type="ECO:0000256" key="6">
    <source>
        <dbReference type="ARBA" id="ARBA00022840"/>
    </source>
</evidence>
<evidence type="ECO:0000256" key="4">
    <source>
        <dbReference type="ARBA" id="ARBA00022741"/>
    </source>
</evidence>
<keyword evidence="3" id="KW-0808">Transferase</keyword>
<evidence type="ECO:0000256" key="3">
    <source>
        <dbReference type="ARBA" id="ARBA00022679"/>
    </source>
</evidence>
<evidence type="ECO:0000256" key="7">
    <source>
        <dbReference type="ARBA" id="ARBA00047899"/>
    </source>
</evidence>
<evidence type="ECO:0000313" key="12">
    <source>
        <dbReference type="Proteomes" id="UP000249799"/>
    </source>
</evidence>
<dbReference type="Gene3D" id="1.10.510.10">
    <property type="entry name" value="Transferase(Phosphotransferase) domain 1"/>
    <property type="match status" value="1"/>
</dbReference>
<evidence type="ECO:0000256" key="5">
    <source>
        <dbReference type="ARBA" id="ARBA00022777"/>
    </source>
</evidence>
<sequence>MAKRYYICRARLGIVAEVRTHGAVVKRGVVHWATFSGAFAKEVIVQQSREARAERQPLAGGEEPEDTGVLEVLNERFALLREIGQGSQGQAYVARDLSTDAQVLVKELRMKQVQAWKAVELFDREGAVLKGISHEAIPNFIDGFHLEGVGDGVRFFLVQEFIEGEDLQQLIDAGLTVDESGARAFLREMLSVLNFLHTRPTPVIHRDIKPANIMRRQDARLALIDFGAVQSTLADSSAKTVVGTSGFMPMEQLMGRAVPASDLYALAATTVHLLSRRHPAELPMVDLELQFRDYINVSDRFEKILAKMLAAHVEDRFQSAREVIDLLDAAPELADARAPTRAGAAGSQLARSVDFQRPNEGDTEFFEAWAASAAPETLIPQGIWGLSPNRAKGEEGVFQLPEWVEKPRRFRSQWEAREDGFRLVTPMEKWWKFVLVMMLLSAFSGFGVLVARGFVAAELTAFRLIASVIMGGGFWLFFPLVLKSYTLRTVLELKDGHLSILTKDCFTARNRRSIDVAPATRVECRAVRNEGGQIRHRLVVAGPPGRQTDWQIGEHIPQAEQLYLCKEMNRYIKAHAPLKFVGEA</sequence>
<dbReference type="InterPro" id="IPR000719">
    <property type="entry name" value="Prot_kinase_dom"/>
</dbReference>
<evidence type="ECO:0000256" key="1">
    <source>
        <dbReference type="ARBA" id="ARBA00012513"/>
    </source>
</evidence>
<keyword evidence="5" id="KW-0418">Kinase</keyword>
<reference evidence="11 12" key="1">
    <citation type="submission" date="2018-06" db="EMBL/GenBank/DDBJ databases">
        <title>Lujinxingia sediminis gen. nov. sp. nov., a new facultative anaerobic member of the class Deltaproteobacteria, and proposal of Lujinxingaceae fam. nov.</title>
        <authorList>
            <person name="Guo L.-Y."/>
            <person name="Li C.-M."/>
            <person name="Wang S."/>
            <person name="Du Z.-J."/>
        </authorList>
    </citation>
    <scope>NUCLEOTIDE SEQUENCE [LARGE SCALE GENOMIC DNA]</scope>
    <source>
        <strain evidence="11 12">FA350</strain>
    </source>
</reference>
<evidence type="ECO:0000313" key="11">
    <source>
        <dbReference type="EMBL" id="AWV89122.1"/>
    </source>
</evidence>
<proteinExistence type="predicted"/>
<organism evidence="11 12">
    <name type="scientific">Bradymonas sediminis</name>
    <dbReference type="NCBI Taxonomy" id="1548548"/>
    <lineage>
        <taxon>Bacteria</taxon>
        <taxon>Deltaproteobacteria</taxon>
        <taxon>Bradymonadales</taxon>
        <taxon>Bradymonadaceae</taxon>
        <taxon>Bradymonas</taxon>
    </lineage>
</organism>
<dbReference type="PANTHER" id="PTHR24363">
    <property type="entry name" value="SERINE/THREONINE PROTEIN KINASE"/>
    <property type="match status" value="1"/>
</dbReference>
<keyword evidence="12" id="KW-1185">Reference proteome</keyword>
<dbReference type="CDD" id="cd14014">
    <property type="entry name" value="STKc_PknB_like"/>
    <property type="match status" value="1"/>
</dbReference>
<evidence type="ECO:0000259" key="10">
    <source>
        <dbReference type="PROSITE" id="PS50011"/>
    </source>
</evidence>
<dbReference type="AlphaFoldDB" id="A0A2Z4FJL6"/>
<dbReference type="Pfam" id="PF00069">
    <property type="entry name" value="Pkinase"/>
    <property type="match status" value="1"/>
</dbReference>
<keyword evidence="9" id="KW-0472">Membrane</keyword>
<evidence type="ECO:0000256" key="2">
    <source>
        <dbReference type="ARBA" id="ARBA00022527"/>
    </source>
</evidence>
<dbReference type="InterPro" id="IPR011009">
    <property type="entry name" value="Kinase-like_dom_sf"/>
</dbReference>
<name>A0A2Z4FJL6_9DELT</name>
<dbReference type="EC" id="2.7.11.1" evidence="1"/>
<dbReference type="SMART" id="SM00220">
    <property type="entry name" value="S_TKc"/>
    <property type="match status" value="1"/>
</dbReference>
<evidence type="ECO:0000256" key="8">
    <source>
        <dbReference type="ARBA" id="ARBA00048679"/>
    </source>
</evidence>
<feature type="transmembrane region" description="Helical" evidence="9">
    <location>
        <begin position="430"/>
        <end position="455"/>
    </location>
</feature>
<dbReference type="GO" id="GO:0005524">
    <property type="term" value="F:ATP binding"/>
    <property type="evidence" value="ECO:0007669"/>
    <property type="project" value="UniProtKB-KW"/>
</dbReference>
<dbReference type="PANTHER" id="PTHR24363:SF0">
    <property type="entry name" value="SERINE_THREONINE KINASE LIKE DOMAIN CONTAINING 1"/>
    <property type="match status" value="1"/>
</dbReference>
<comment type="catalytic activity">
    <reaction evidence="7">
        <text>L-threonyl-[protein] + ATP = O-phospho-L-threonyl-[protein] + ADP + H(+)</text>
        <dbReference type="Rhea" id="RHEA:46608"/>
        <dbReference type="Rhea" id="RHEA-COMP:11060"/>
        <dbReference type="Rhea" id="RHEA-COMP:11605"/>
        <dbReference type="ChEBI" id="CHEBI:15378"/>
        <dbReference type="ChEBI" id="CHEBI:30013"/>
        <dbReference type="ChEBI" id="CHEBI:30616"/>
        <dbReference type="ChEBI" id="CHEBI:61977"/>
        <dbReference type="ChEBI" id="CHEBI:456216"/>
        <dbReference type="EC" id="2.7.11.1"/>
    </reaction>
</comment>
<gene>
    <name evidence="11" type="ORF">DN745_07145</name>
</gene>
<dbReference type="SUPFAM" id="SSF56112">
    <property type="entry name" value="Protein kinase-like (PK-like)"/>
    <property type="match status" value="1"/>
</dbReference>
<dbReference type="KEGG" id="bsed:DN745_07145"/>
<evidence type="ECO:0000256" key="9">
    <source>
        <dbReference type="SAM" id="Phobius"/>
    </source>
</evidence>
<comment type="catalytic activity">
    <reaction evidence="8">
        <text>L-seryl-[protein] + ATP = O-phospho-L-seryl-[protein] + ADP + H(+)</text>
        <dbReference type="Rhea" id="RHEA:17989"/>
        <dbReference type="Rhea" id="RHEA-COMP:9863"/>
        <dbReference type="Rhea" id="RHEA-COMP:11604"/>
        <dbReference type="ChEBI" id="CHEBI:15378"/>
        <dbReference type="ChEBI" id="CHEBI:29999"/>
        <dbReference type="ChEBI" id="CHEBI:30616"/>
        <dbReference type="ChEBI" id="CHEBI:83421"/>
        <dbReference type="ChEBI" id="CHEBI:456216"/>
        <dbReference type="EC" id="2.7.11.1"/>
    </reaction>
</comment>
<protein>
    <recommendedName>
        <fullName evidence="1">non-specific serine/threonine protein kinase</fullName>
        <ecNumber evidence="1">2.7.11.1</ecNumber>
    </recommendedName>
</protein>
<dbReference type="PROSITE" id="PS50011">
    <property type="entry name" value="PROTEIN_KINASE_DOM"/>
    <property type="match status" value="1"/>
</dbReference>
<dbReference type="EMBL" id="CP030032">
    <property type="protein sequence ID" value="AWV89122.1"/>
    <property type="molecule type" value="Genomic_DNA"/>
</dbReference>
<dbReference type="Proteomes" id="UP000249799">
    <property type="component" value="Chromosome"/>
</dbReference>
<feature type="domain" description="Protein kinase" evidence="10">
    <location>
        <begin position="77"/>
        <end position="333"/>
    </location>
</feature>
<keyword evidence="9" id="KW-1133">Transmembrane helix</keyword>
<keyword evidence="9" id="KW-0812">Transmembrane</keyword>
<keyword evidence="4" id="KW-0547">Nucleotide-binding</keyword>
<keyword evidence="6" id="KW-0067">ATP-binding</keyword>
<keyword evidence="2" id="KW-0723">Serine/threonine-protein kinase</keyword>